<gene>
    <name evidence="1" type="ORF">JJQ90_18800</name>
</gene>
<comment type="caution">
    <text evidence="1">The sequence shown here is derived from an EMBL/GenBank/DDBJ whole genome shotgun (WGS) entry which is preliminary data.</text>
</comment>
<dbReference type="Proteomes" id="UP000689967">
    <property type="component" value="Unassembled WGS sequence"/>
</dbReference>
<protein>
    <submittedName>
        <fullName evidence="1">Uncharacterized protein</fullName>
    </submittedName>
</protein>
<keyword evidence="2" id="KW-1185">Reference proteome</keyword>
<dbReference type="EMBL" id="JAERQM010000005">
    <property type="protein sequence ID" value="MBU8545779.1"/>
    <property type="molecule type" value="Genomic_DNA"/>
</dbReference>
<accession>A0ABS6HAR2</accession>
<reference evidence="1 2" key="1">
    <citation type="submission" date="2021-01" db="EMBL/GenBank/DDBJ databases">
        <title>Roseomonas sp. nov, a bacterium isolated from an oil production mixture in Yumen Oilfield.</title>
        <authorList>
            <person name="Wu D."/>
        </authorList>
    </citation>
    <scope>NUCLEOTIDE SEQUENCE [LARGE SCALE GENOMIC DNA]</scope>
    <source>
        <strain evidence="1 2">ROY-5-3</strain>
    </source>
</reference>
<evidence type="ECO:0000313" key="1">
    <source>
        <dbReference type="EMBL" id="MBU8545779.1"/>
    </source>
</evidence>
<name>A0ABS6HAR2_9PROT</name>
<organism evidence="1 2">
    <name type="scientific">Falsiroseomonas oleicola</name>
    <dbReference type="NCBI Taxonomy" id="2801474"/>
    <lineage>
        <taxon>Bacteria</taxon>
        <taxon>Pseudomonadati</taxon>
        <taxon>Pseudomonadota</taxon>
        <taxon>Alphaproteobacteria</taxon>
        <taxon>Acetobacterales</taxon>
        <taxon>Roseomonadaceae</taxon>
        <taxon>Falsiroseomonas</taxon>
    </lineage>
</organism>
<evidence type="ECO:0000313" key="2">
    <source>
        <dbReference type="Proteomes" id="UP000689967"/>
    </source>
</evidence>
<sequence>MAIGQLMAWAETFGLVALPADGAKRQAAYAAIASGYHEAISDLPGDLALKAVGHVKRSHRFRNLPLPADIRAAVANDLALRMLTLKRLESALRFGRFAPPPLRPEDLIRPGQMAALGRGILSSAIASMPGAETAEDGEPPAVSERRRLALDAERAA</sequence>
<proteinExistence type="predicted"/>
<dbReference type="RefSeq" id="WP_216877774.1">
    <property type="nucleotide sequence ID" value="NZ_JAERQM010000005.1"/>
</dbReference>